<dbReference type="PANTHER" id="PTHR12126">
    <property type="entry name" value="NADH-UBIQUINONE OXIDOREDUCTASE 39 KDA SUBUNIT-RELATED"/>
    <property type="match status" value="1"/>
</dbReference>
<name>A0A501XPX0_9SPHN</name>
<dbReference type="PANTHER" id="PTHR12126:SF11">
    <property type="entry name" value="NADH DEHYDROGENASE [UBIQUINONE] 1 ALPHA SUBCOMPLEX SUBUNIT 9, MITOCHONDRIAL"/>
    <property type="match status" value="1"/>
</dbReference>
<dbReference type="Pfam" id="PF01370">
    <property type="entry name" value="Epimerase"/>
    <property type="match status" value="1"/>
</dbReference>
<protein>
    <submittedName>
        <fullName evidence="2">NAD(P)-dependent oxidoreductase</fullName>
    </submittedName>
</protein>
<dbReference type="InterPro" id="IPR036291">
    <property type="entry name" value="NAD(P)-bd_dom_sf"/>
</dbReference>
<sequence length="307" mass="32246">MALMLAITGGTGFVGGHTIHAALARGHKVLALARKPQPPREGVGWVPGHLADEAALDLLTARADAVIHIAGVTNAPDRAGFEQGNILGTAYVRRAAQGRPLVHVSSLSAREPQLSTYGWSKLMGEQIARGAAGPVATLRPPAVYGPGDREFLELMRTARSGFIPMPRGSLTSMVYGADLGEALVALAEELSGPARSEGQIYEINDGNHGYTPAQVADAIGAAIGRRVRAVPVSAATLRLAAMGDTAWAKLKGTQPRLTRDRAGYMAHPDWSSNSAALLALNIWQPRTGLMAGMAETARSYRAQGLLP</sequence>
<dbReference type="RefSeq" id="WP_140927582.1">
    <property type="nucleotide sequence ID" value="NZ_VFSU01000019.1"/>
</dbReference>
<evidence type="ECO:0000313" key="2">
    <source>
        <dbReference type="EMBL" id="TPE62157.1"/>
    </source>
</evidence>
<dbReference type="EMBL" id="VFSU01000019">
    <property type="protein sequence ID" value="TPE62157.1"/>
    <property type="molecule type" value="Genomic_DNA"/>
</dbReference>
<dbReference type="Gene3D" id="3.40.50.720">
    <property type="entry name" value="NAD(P)-binding Rossmann-like Domain"/>
    <property type="match status" value="1"/>
</dbReference>
<dbReference type="InterPro" id="IPR051207">
    <property type="entry name" value="ComplexI_NDUFA9_subunit"/>
</dbReference>
<dbReference type="GO" id="GO:0044877">
    <property type="term" value="F:protein-containing complex binding"/>
    <property type="evidence" value="ECO:0007669"/>
    <property type="project" value="TreeGrafter"/>
</dbReference>
<evidence type="ECO:0000313" key="3">
    <source>
        <dbReference type="Proteomes" id="UP000319897"/>
    </source>
</evidence>
<dbReference type="OrthoDB" id="9814124at2"/>
<organism evidence="2 3">
    <name type="scientific">Sandaracinobacter neustonicus</name>
    <dbReference type="NCBI Taxonomy" id="1715348"/>
    <lineage>
        <taxon>Bacteria</taxon>
        <taxon>Pseudomonadati</taxon>
        <taxon>Pseudomonadota</taxon>
        <taxon>Alphaproteobacteria</taxon>
        <taxon>Sphingomonadales</taxon>
        <taxon>Sphingosinicellaceae</taxon>
        <taxon>Sandaracinobacter</taxon>
    </lineage>
</organism>
<evidence type="ECO:0000259" key="1">
    <source>
        <dbReference type="Pfam" id="PF01370"/>
    </source>
</evidence>
<feature type="domain" description="NAD-dependent epimerase/dehydratase" evidence="1">
    <location>
        <begin position="7"/>
        <end position="189"/>
    </location>
</feature>
<dbReference type="InterPro" id="IPR001509">
    <property type="entry name" value="Epimerase_deHydtase"/>
</dbReference>
<accession>A0A501XPX0</accession>
<reference evidence="2 3" key="1">
    <citation type="submission" date="2019-06" db="EMBL/GenBank/DDBJ databases">
        <authorList>
            <person name="Lee I."/>
            <person name="Jang G.I."/>
            <person name="Hwang C.Y."/>
        </authorList>
    </citation>
    <scope>NUCLEOTIDE SEQUENCE [LARGE SCALE GENOMIC DNA]</scope>
    <source>
        <strain evidence="2 3">PAMC 28131</strain>
    </source>
</reference>
<keyword evidence="3" id="KW-1185">Reference proteome</keyword>
<dbReference type="Proteomes" id="UP000319897">
    <property type="component" value="Unassembled WGS sequence"/>
</dbReference>
<proteinExistence type="predicted"/>
<gene>
    <name evidence="2" type="ORF">FJQ54_06375</name>
</gene>
<dbReference type="SUPFAM" id="SSF51735">
    <property type="entry name" value="NAD(P)-binding Rossmann-fold domains"/>
    <property type="match status" value="1"/>
</dbReference>
<comment type="caution">
    <text evidence="2">The sequence shown here is derived from an EMBL/GenBank/DDBJ whole genome shotgun (WGS) entry which is preliminary data.</text>
</comment>
<dbReference type="AlphaFoldDB" id="A0A501XPX0"/>